<dbReference type="Pfam" id="PF00072">
    <property type="entry name" value="Response_reg"/>
    <property type="match status" value="1"/>
</dbReference>
<dbReference type="InterPro" id="IPR039420">
    <property type="entry name" value="WalR-like"/>
</dbReference>
<dbReference type="SMART" id="SM00421">
    <property type="entry name" value="HTH_LUXR"/>
    <property type="match status" value="1"/>
</dbReference>
<evidence type="ECO:0000256" key="5">
    <source>
        <dbReference type="PROSITE-ProRule" id="PRU00169"/>
    </source>
</evidence>
<reference evidence="8 9" key="1">
    <citation type="submission" date="2017-07" db="EMBL/GenBank/DDBJ databases">
        <authorList>
            <person name="Sun Z.S."/>
            <person name="Albrecht U."/>
            <person name="Echele G."/>
            <person name="Lee C.C."/>
        </authorList>
    </citation>
    <scope>NUCLEOTIDE SEQUENCE [LARGE SCALE GENOMIC DNA]</scope>
    <source>
        <strain evidence="9">type strain: KCTC 22618</strain>
    </source>
</reference>
<accession>A0A238U6C1</accession>
<keyword evidence="2" id="KW-0805">Transcription regulation</keyword>
<gene>
    <name evidence="8" type="ORF">TJEJU_0775</name>
</gene>
<dbReference type="PANTHER" id="PTHR43214">
    <property type="entry name" value="TWO-COMPONENT RESPONSE REGULATOR"/>
    <property type="match status" value="1"/>
</dbReference>
<dbReference type="Pfam" id="PF00196">
    <property type="entry name" value="GerE"/>
    <property type="match status" value="1"/>
</dbReference>
<keyword evidence="4" id="KW-0804">Transcription</keyword>
<dbReference type="GO" id="GO:0003677">
    <property type="term" value="F:DNA binding"/>
    <property type="evidence" value="ECO:0007669"/>
    <property type="project" value="UniProtKB-KW"/>
</dbReference>
<protein>
    <submittedName>
        <fullName evidence="8">Putative Two-component system response regulatory protein, LuxR family</fullName>
    </submittedName>
</protein>
<evidence type="ECO:0000256" key="1">
    <source>
        <dbReference type="ARBA" id="ARBA00022553"/>
    </source>
</evidence>
<feature type="modified residue" description="4-aspartylphosphate" evidence="5">
    <location>
        <position position="52"/>
    </location>
</feature>
<dbReference type="OrthoDB" id="9795108at2"/>
<evidence type="ECO:0000256" key="3">
    <source>
        <dbReference type="ARBA" id="ARBA00023125"/>
    </source>
</evidence>
<feature type="domain" description="Response regulatory" evidence="7">
    <location>
        <begin position="2"/>
        <end position="117"/>
    </location>
</feature>
<dbReference type="InterPro" id="IPR016032">
    <property type="entry name" value="Sig_transdc_resp-reg_C-effctor"/>
</dbReference>
<keyword evidence="9" id="KW-1185">Reference proteome</keyword>
<dbReference type="InterPro" id="IPR000792">
    <property type="entry name" value="Tscrpt_reg_LuxR_C"/>
</dbReference>
<dbReference type="SUPFAM" id="SSF46894">
    <property type="entry name" value="C-terminal effector domain of the bipartite response regulators"/>
    <property type="match status" value="1"/>
</dbReference>
<dbReference type="GO" id="GO:0006355">
    <property type="term" value="P:regulation of DNA-templated transcription"/>
    <property type="evidence" value="ECO:0007669"/>
    <property type="project" value="InterPro"/>
</dbReference>
<name>A0A238U6C1_9FLAO</name>
<dbReference type="SMART" id="SM00448">
    <property type="entry name" value="REC"/>
    <property type="match status" value="1"/>
</dbReference>
<evidence type="ECO:0000259" key="7">
    <source>
        <dbReference type="PROSITE" id="PS50110"/>
    </source>
</evidence>
<dbReference type="GO" id="GO:0000160">
    <property type="term" value="P:phosphorelay signal transduction system"/>
    <property type="evidence" value="ECO:0007669"/>
    <property type="project" value="InterPro"/>
</dbReference>
<feature type="domain" description="HTH luxR-type" evidence="6">
    <location>
        <begin position="141"/>
        <end position="206"/>
    </location>
</feature>
<evidence type="ECO:0000313" key="8">
    <source>
        <dbReference type="EMBL" id="SNR14546.1"/>
    </source>
</evidence>
<dbReference type="KEGG" id="tje:TJEJU_0775"/>
<evidence type="ECO:0000256" key="2">
    <source>
        <dbReference type="ARBA" id="ARBA00023015"/>
    </source>
</evidence>
<dbReference type="CDD" id="cd17535">
    <property type="entry name" value="REC_NarL-like"/>
    <property type="match status" value="1"/>
</dbReference>
<dbReference type="RefSeq" id="WP_157730077.1">
    <property type="nucleotide sequence ID" value="NZ_LT899436.1"/>
</dbReference>
<keyword evidence="1 5" id="KW-0597">Phosphoprotein</keyword>
<proteinExistence type="predicted"/>
<dbReference type="InterPro" id="IPR058245">
    <property type="entry name" value="NreC/VraR/RcsB-like_REC"/>
</dbReference>
<dbReference type="Proteomes" id="UP000215214">
    <property type="component" value="Chromosome TJEJU"/>
</dbReference>
<dbReference type="Gene3D" id="3.40.50.2300">
    <property type="match status" value="1"/>
</dbReference>
<dbReference type="SUPFAM" id="SSF52172">
    <property type="entry name" value="CheY-like"/>
    <property type="match status" value="1"/>
</dbReference>
<evidence type="ECO:0000259" key="6">
    <source>
        <dbReference type="PROSITE" id="PS50043"/>
    </source>
</evidence>
<keyword evidence="3" id="KW-0238">DNA-binding</keyword>
<dbReference type="EMBL" id="LT899436">
    <property type="protein sequence ID" value="SNR14546.1"/>
    <property type="molecule type" value="Genomic_DNA"/>
</dbReference>
<sequence>MKVFITDDHELIIDGIQAVLKTSVHQVVGSAKTGSELLHWLDHNECDVVILDLKLPDMSGLEVLKKVFGRENAPKFLIVSGSYDAKQIQETILLGASGYLSKVELSKELDEALLKLSQGKRFYTDSVIDVIISRQLEQDNLITLQSILSPREAQALQMLTDNMETCDICDEMRITKSSFNTLISRMTKKLKVKRKIGLVVLAIKHKFNVG</sequence>
<dbReference type="PANTHER" id="PTHR43214:SF41">
    <property type="entry name" value="NITRATE_NITRITE RESPONSE REGULATOR PROTEIN NARP"/>
    <property type="match status" value="1"/>
</dbReference>
<dbReference type="PROSITE" id="PS50110">
    <property type="entry name" value="RESPONSE_REGULATORY"/>
    <property type="match status" value="1"/>
</dbReference>
<evidence type="ECO:0000256" key="4">
    <source>
        <dbReference type="ARBA" id="ARBA00023163"/>
    </source>
</evidence>
<organism evidence="8 9">
    <name type="scientific">Tenacibaculum jejuense</name>
    <dbReference type="NCBI Taxonomy" id="584609"/>
    <lineage>
        <taxon>Bacteria</taxon>
        <taxon>Pseudomonadati</taxon>
        <taxon>Bacteroidota</taxon>
        <taxon>Flavobacteriia</taxon>
        <taxon>Flavobacteriales</taxon>
        <taxon>Flavobacteriaceae</taxon>
        <taxon>Tenacibaculum</taxon>
    </lineage>
</organism>
<dbReference type="AlphaFoldDB" id="A0A238U6C1"/>
<evidence type="ECO:0000313" key="9">
    <source>
        <dbReference type="Proteomes" id="UP000215214"/>
    </source>
</evidence>
<dbReference type="InterPro" id="IPR011006">
    <property type="entry name" value="CheY-like_superfamily"/>
</dbReference>
<dbReference type="PROSITE" id="PS50043">
    <property type="entry name" value="HTH_LUXR_2"/>
    <property type="match status" value="1"/>
</dbReference>
<dbReference type="InterPro" id="IPR001789">
    <property type="entry name" value="Sig_transdc_resp-reg_receiver"/>
</dbReference>